<evidence type="ECO:0000256" key="7">
    <source>
        <dbReference type="ARBA" id="ARBA00029502"/>
    </source>
</evidence>
<dbReference type="InterPro" id="IPR025655">
    <property type="entry name" value="PEX14"/>
</dbReference>
<evidence type="ECO:0000256" key="6">
    <source>
        <dbReference type="ARBA" id="ARBA00023140"/>
    </source>
</evidence>
<evidence type="ECO:0000313" key="14">
    <source>
        <dbReference type="Proteomes" id="UP000054018"/>
    </source>
</evidence>
<keyword evidence="14" id="KW-1185">Reference proteome</keyword>
<comment type="subcellular location">
    <subcellularLocation>
        <location evidence="9 10">Peroxisome membrane</location>
    </subcellularLocation>
</comment>
<feature type="region of interest" description="Disordered" evidence="11">
    <location>
        <begin position="291"/>
        <end position="312"/>
    </location>
</feature>
<feature type="region of interest" description="Disordered" evidence="11">
    <location>
        <begin position="1"/>
        <end position="21"/>
    </location>
</feature>
<dbReference type="STRING" id="765257.A0A0D0A4C2"/>
<dbReference type="Proteomes" id="UP000054018">
    <property type="component" value="Unassembled WGS sequence"/>
</dbReference>
<feature type="region of interest" description="Disordered" evidence="11">
    <location>
        <begin position="344"/>
        <end position="367"/>
    </location>
</feature>
<dbReference type="Gene3D" id="1.10.10.10">
    <property type="entry name" value="Winged helix-like DNA-binding domain superfamily/Winged helix DNA-binding domain"/>
    <property type="match status" value="1"/>
</dbReference>
<dbReference type="OrthoDB" id="441517at2759"/>
<keyword evidence="2 10" id="KW-0813">Transport</keyword>
<reference evidence="14" key="2">
    <citation type="submission" date="2015-01" db="EMBL/GenBank/DDBJ databases">
        <title>Evolutionary Origins and Diversification of the Mycorrhizal Mutualists.</title>
        <authorList>
            <consortium name="DOE Joint Genome Institute"/>
            <consortium name="Mycorrhizal Genomics Consortium"/>
            <person name="Kohler A."/>
            <person name="Kuo A."/>
            <person name="Nagy L.G."/>
            <person name="Floudas D."/>
            <person name="Copeland A."/>
            <person name="Barry K.W."/>
            <person name="Cichocki N."/>
            <person name="Veneault-Fourrey C."/>
            <person name="LaButti K."/>
            <person name="Lindquist E.A."/>
            <person name="Lipzen A."/>
            <person name="Lundell T."/>
            <person name="Morin E."/>
            <person name="Murat C."/>
            <person name="Riley R."/>
            <person name="Ohm R."/>
            <person name="Sun H."/>
            <person name="Tunlid A."/>
            <person name="Henrissat B."/>
            <person name="Grigoriev I.V."/>
            <person name="Hibbett D.S."/>
            <person name="Martin F."/>
        </authorList>
    </citation>
    <scope>NUCLEOTIDE SEQUENCE [LARGE SCALE GENOMIC DNA]</scope>
    <source>
        <strain evidence="14">441</strain>
    </source>
</reference>
<comment type="function">
    <text evidence="10">Component of the PEX13-PEX14 docking complex, a translocon channel that specifically mediates the import of peroxisomal cargo proteins bound to PEX5 receptor. The PEX13-PEX14 docking complex forms a large import pore which can be opened to a diameter of about 9 nm. Mechanistically, PEX5 receptor along with cargo proteins associates with the PEX14 subunit of the PEX13-PEX14 docking complex in the cytosol, leading to the insertion of the receptor into the organelle membrane with the concomitant translocation of the cargo into the peroxisome matrix.</text>
</comment>
<feature type="compositionally biased region" description="Polar residues" evidence="11">
    <location>
        <begin position="348"/>
        <end position="367"/>
    </location>
</feature>
<keyword evidence="6 10" id="KW-0576">Peroxisome</keyword>
<evidence type="ECO:0000256" key="10">
    <source>
        <dbReference type="RuleBase" id="RU367032"/>
    </source>
</evidence>
<gene>
    <name evidence="13" type="ORF">PISMIDRAFT_89846</name>
</gene>
<dbReference type="Pfam" id="PF04695">
    <property type="entry name" value="Pex14_N"/>
    <property type="match status" value="1"/>
</dbReference>
<dbReference type="GO" id="GO:0005102">
    <property type="term" value="F:signaling receptor binding"/>
    <property type="evidence" value="ECO:0007669"/>
    <property type="project" value="TreeGrafter"/>
</dbReference>
<evidence type="ECO:0000256" key="1">
    <source>
        <dbReference type="ARBA" id="ARBA00005443"/>
    </source>
</evidence>
<keyword evidence="4" id="KW-0811">Translocation</keyword>
<feature type="region of interest" description="Disordered" evidence="11">
    <location>
        <begin position="438"/>
        <end position="477"/>
    </location>
</feature>
<organism evidence="13 14">
    <name type="scientific">Pisolithus microcarpus 441</name>
    <dbReference type="NCBI Taxonomy" id="765257"/>
    <lineage>
        <taxon>Eukaryota</taxon>
        <taxon>Fungi</taxon>
        <taxon>Dikarya</taxon>
        <taxon>Basidiomycota</taxon>
        <taxon>Agaricomycotina</taxon>
        <taxon>Agaricomycetes</taxon>
        <taxon>Agaricomycetidae</taxon>
        <taxon>Boletales</taxon>
        <taxon>Sclerodermatineae</taxon>
        <taxon>Pisolithaceae</taxon>
        <taxon>Pisolithus</taxon>
    </lineage>
</organism>
<sequence>MSESARKPAEDDVQPAQPSTAISASTLFDRTELLSRARTFLSAPEIRSQDSDAKAAFLSEKGLTRSEIDHLLRELPPPIPPRTYPPSPPSALPSLLLGVARVLTWITGSSAIVLLIYYRYLLPRLSQSYEARLALRNHQLSLLLRLRDSTERLKSEQAESFKELPRVPKYHEEEPFASFETLDDVIAHVPLSRSTSQVGTSVLLSAETSDEKRGEQVPELTILRCGLNDLARTKKRGSGGSDNGNSAAVSTEELFSYLGSKILWISGEQEGGAQYQTQLWKFLNTCPLFTSSPPSSSESSGEGRAAPAPAPAHPSHLLWKYTPATPPVPPILASLSRLRLALPRKPQSRSGTSTVPPMSASQPSLLPNPCQRTLQVLSDFTGHITTQTYSLGMLSSKAPSSIIRGTAGTGDPVQEDEIRREIRALKGLVLNRRSFLPTSNGTSAGTRAVENLERPHSEPILTSEGCPQPDVASAHSR</sequence>
<accession>A0A0D0A4C2</accession>
<feature type="compositionally biased region" description="Low complexity" evidence="11">
    <location>
        <begin position="291"/>
        <end position="307"/>
    </location>
</feature>
<evidence type="ECO:0000256" key="8">
    <source>
        <dbReference type="ARBA" id="ARBA00029691"/>
    </source>
</evidence>
<keyword evidence="5 10" id="KW-0472">Membrane</keyword>
<dbReference type="InterPro" id="IPR006785">
    <property type="entry name" value="Pex14_N"/>
</dbReference>
<evidence type="ECO:0000313" key="13">
    <source>
        <dbReference type="EMBL" id="KIK29247.1"/>
    </source>
</evidence>
<dbReference type="GO" id="GO:0005778">
    <property type="term" value="C:peroxisomal membrane"/>
    <property type="evidence" value="ECO:0007669"/>
    <property type="project" value="UniProtKB-SubCell"/>
</dbReference>
<evidence type="ECO:0000256" key="9">
    <source>
        <dbReference type="ARBA" id="ARBA00046271"/>
    </source>
</evidence>
<evidence type="ECO:0000259" key="12">
    <source>
        <dbReference type="Pfam" id="PF04695"/>
    </source>
</evidence>
<comment type="similarity">
    <text evidence="1 10">Belongs to the peroxin-14 family.</text>
</comment>
<reference evidence="13 14" key="1">
    <citation type="submission" date="2014-04" db="EMBL/GenBank/DDBJ databases">
        <authorList>
            <consortium name="DOE Joint Genome Institute"/>
            <person name="Kuo A."/>
            <person name="Kohler A."/>
            <person name="Costa M.D."/>
            <person name="Nagy L.G."/>
            <person name="Floudas D."/>
            <person name="Copeland A."/>
            <person name="Barry K.W."/>
            <person name="Cichocki N."/>
            <person name="Veneault-Fourrey C."/>
            <person name="LaButti K."/>
            <person name="Lindquist E.A."/>
            <person name="Lipzen A."/>
            <person name="Lundell T."/>
            <person name="Morin E."/>
            <person name="Murat C."/>
            <person name="Sun H."/>
            <person name="Tunlid A."/>
            <person name="Henrissat B."/>
            <person name="Grigoriev I.V."/>
            <person name="Hibbett D.S."/>
            <person name="Martin F."/>
            <person name="Nordberg H.P."/>
            <person name="Cantor M.N."/>
            <person name="Hua S.X."/>
        </authorList>
    </citation>
    <scope>NUCLEOTIDE SEQUENCE [LARGE SCALE GENOMIC DNA]</scope>
    <source>
        <strain evidence="13 14">441</strain>
    </source>
</reference>
<dbReference type="GO" id="GO:0016560">
    <property type="term" value="P:protein import into peroxisome matrix, docking"/>
    <property type="evidence" value="ECO:0007669"/>
    <property type="project" value="UniProtKB-UniRule"/>
</dbReference>
<evidence type="ECO:0000256" key="2">
    <source>
        <dbReference type="ARBA" id="ARBA00022448"/>
    </source>
</evidence>
<dbReference type="GO" id="GO:1990429">
    <property type="term" value="C:peroxisomal importomer complex"/>
    <property type="evidence" value="ECO:0007669"/>
    <property type="project" value="TreeGrafter"/>
</dbReference>
<dbReference type="AlphaFoldDB" id="A0A0D0A4C2"/>
<evidence type="ECO:0000256" key="3">
    <source>
        <dbReference type="ARBA" id="ARBA00022927"/>
    </source>
</evidence>
<protein>
    <recommendedName>
        <fullName evidence="7 10">Peroxisomal membrane protein PEX14</fullName>
    </recommendedName>
    <alternativeName>
        <fullName evidence="8 10">Peroxin-14</fullName>
    </alternativeName>
</protein>
<evidence type="ECO:0000256" key="5">
    <source>
        <dbReference type="ARBA" id="ARBA00023136"/>
    </source>
</evidence>
<feature type="compositionally biased region" description="Basic and acidic residues" evidence="11">
    <location>
        <begin position="1"/>
        <end position="10"/>
    </location>
</feature>
<dbReference type="PANTHER" id="PTHR23058">
    <property type="entry name" value="PEROXISOMAL MEMBRANE PROTEIN PEX14"/>
    <property type="match status" value="1"/>
</dbReference>
<proteinExistence type="inferred from homology"/>
<name>A0A0D0A4C2_9AGAM</name>
<dbReference type="HOGENOM" id="CLU_058471_0_0_1"/>
<dbReference type="InterPro" id="IPR036388">
    <property type="entry name" value="WH-like_DNA-bd_sf"/>
</dbReference>
<keyword evidence="3 10" id="KW-0653">Protein transport</keyword>
<evidence type="ECO:0000256" key="11">
    <source>
        <dbReference type="SAM" id="MobiDB-lite"/>
    </source>
</evidence>
<evidence type="ECO:0000256" key="4">
    <source>
        <dbReference type="ARBA" id="ARBA00023010"/>
    </source>
</evidence>
<dbReference type="EMBL" id="KN833690">
    <property type="protein sequence ID" value="KIK29247.1"/>
    <property type="molecule type" value="Genomic_DNA"/>
</dbReference>
<feature type="domain" description="Peroxisome membrane anchor protein Pex14p N-terminal" evidence="12">
    <location>
        <begin position="29"/>
        <end position="74"/>
    </location>
</feature>
<dbReference type="PANTHER" id="PTHR23058:SF0">
    <property type="entry name" value="PEROXISOMAL MEMBRANE PROTEIN PEX14"/>
    <property type="match status" value="1"/>
</dbReference>